<organism evidence="1 2">
    <name type="scientific">Candidatus Gottesmanbacteria bacterium GW2011_GWA2_47_9</name>
    <dbReference type="NCBI Taxonomy" id="1618445"/>
    <lineage>
        <taxon>Bacteria</taxon>
        <taxon>Candidatus Gottesmaniibacteriota</taxon>
    </lineage>
</organism>
<dbReference type="PROSITE" id="PS51257">
    <property type="entry name" value="PROKAR_LIPOPROTEIN"/>
    <property type="match status" value="1"/>
</dbReference>
<dbReference type="Proteomes" id="UP000034739">
    <property type="component" value="Unassembled WGS sequence"/>
</dbReference>
<reference evidence="1 2" key="1">
    <citation type="journal article" date="2015" name="Nature">
        <title>rRNA introns, odd ribosomes, and small enigmatic genomes across a large radiation of phyla.</title>
        <authorList>
            <person name="Brown C.T."/>
            <person name="Hug L.A."/>
            <person name="Thomas B.C."/>
            <person name="Sharon I."/>
            <person name="Castelle C.J."/>
            <person name="Singh A."/>
            <person name="Wilkins M.J."/>
            <person name="Williams K.H."/>
            <person name="Banfield J.F."/>
        </authorList>
    </citation>
    <scope>NUCLEOTIDE SEQUENCE [LARGE SCALE GENOMIC DNA]</scope>
</reference>
<sequence length="80" mass="8366">MSVANAKNTHRHRGSFAARIVAIAHAIMACPDGNAKSASSTPTLIAPMSTPGLGRRKSSFSTNCVIHAIPPVVNSRIKSQ</sequence>
<evidence type="ECO:0000313" key="1">
    <source>
        <dbReference type="EMBL" id="KKU86527.1"/>
    </source>
</evidence>
<evidence type="ECO:0000313" key="2">
    <source>
        <dbReference type="Proteomes" id="UP000034739"/>
    </source>
</evidence>
<dbReference type="EMBL" id="LCOY01000054">
    <property type="protein sequence ID" value="KKU86527.1"/>
    <property type="molecule type" value="Genomic_DNA"/>
</dbReference>
<protein>
    <submittedName>
        <fullName evidence="1">Uncharacterized protein</fullName>
    </submittedName>
</protein>
<gene>
    <name evidence="1" type="ORF">UY16_C0054G0004</name>
</gene>
<dbReference type="AlphaFoldDB" id="A0A0G1TXF0"/>
<accession>A0A0G1TXF0</accession>
<comment type="caution">
    <text evidence="1">The sequence shown here is derived from an EMBL/GenBank/DDBJ whole genome shotgun (WGS) entry which is preliminary data.</text>
</comment>
<name>A0A0G1TXF0_9BACT</name>
<proteinExistence type="predicted"/>